<comment type="caution">
    <text evidence="2">The sequence shown here is derived from an EMBL/GenBank/DDBJ whole genome shotgun (WGS) entry which is preliminary data.</text>
</comment>
<sequence>MADELLQFYGTECVHCREMEPVLKRLEKEEGITTKKLEVWHNSENAEIMRQYDKDFCGGVPFFYNTKTGKWICGSTPYEKLKEWALGRNE</sequence>
<reference evidence="2 3" key="1">
    <citation type="journal article" date="2016" name="Nat. Commun.">
        <title>Thousands of microbial genomes shed light on interconnected biogeochemical processes in an aquifer system.</title>
        <authorList>
            <person name="Anantharaman K."/>
            <person name="Brown C.T."/>
            <person name="Hug L.A."/>
            <person name="Sharon I."/>
            <person name="Castelle C.J."/>
            <person name="Probst A.J."/>
            <person name="Thomas B.C."/>
            <person name="Singh A."/>
            <person name="Wilkins M.J."/>
            <person name="Karaoz U."/>
            <person name="Brodie E.L."/>
            <person name="Williams K.H."/>
            <person name="Hubbard S.S."/>
            <person name="Banfield J.F."/>
        </authorList>
    </citation>
    <scope>NUCLEOTIDE SEQUENCE [LARGE SCALE GENOMIC DNA]</scope>
</reference>
<feature type="domain" description="Thioredoxin" evidence="1">
    <location>
        <begin position="5"/>
        <end position="83"/>
    </location>
</feature>
<dbReference type="InterPro" id="IPR036249">
    <property type="entry name" value="Thioredoxin-like_sf"/>
</dbReference>
<evidence type="ECO:0000313" key="2">
    <source>
        <dbReference type="EMBL" id="OHA68387.1"/>
    </source>
</evidence>
<dbReference type="Pfam" id="PF00085">
    <property type="entry name" value="Thioredoxin"/>
    <property type="match status" value="1"/>
</dbReference>
<proteinExistence type="predicted"/>
<organism evidence="2 3">
    <name type="scientific">Candidatus Wildermuthbacteria bacterium RIFCSPHIGHO2_02_FULL_47_17</name>
    <dbReference type="NCBI Taxonomy" id="1802452"/>
    <lineage>
        <taxon>Bacteria</taxon>
        <taxon>Candidatus Wildermuthiibacteriota</taxon>
    </lineage>
</organism>
<accession>A0A1G2R6N8</accession>
<dbReference type="EMBL" id="MHTX01000017">
    <property type="protein sequence ID" value="OHA68387.1"/>
    <property type="molecule type" value="Genomic_DNA"/>
</dbReference>
<dbReference type="Proteomes" id="UP000179258">
    <property type="component" value="Unassembled WGS sequence"/>
</dbReference>
<evidence type="ECO:0000313" key="3">
    <source>
        <dbReference type="Proteomes" id="UP000179258"/>
    </source>
</evidence>
<dbReference type="InterPro" id="IPR013766">
    <property type="entry name" value="Thioredoxin_domain"/>
</dbReference>
<gene>
    <name evidence="2" type="ORF">A3D59_04445</name>
</gene>
<evidence type="ECO:0000259" key="1">
    <source>
        <dbReference type="Pfam" id="PF00085"/>
    </source>
</evidence>
<dbReference type="CDD" id="cd02947">
    <property type="entry name" value="TRX_family"/>
    <property type="match status" value="1"/>
</dbReference>
<protein>
    <recommendedName>
        <fullName evidence="1">Thioredoxin domain-containing protein</fullName>
    </recommendedName>
</protein>
<dbReference type="SUPFAM" id="SSF52833">
    <property type="entry name" value="Thioredoxin-like"/>
    <property type="match status" value="1"/>
</dbReference>
<name>A0A1G2R6N8_9BACT</name>
<dbReference type="Gene3D" id="3.40.30.10">
    <property type="entry name" value="Glutaredoxin"/>
    <property type="match status" value="1"/>
</dbReference>
<dbReference type="AlphaFoldDB" id="A0A1G2R6N8"/>